<reference evidence="2 3" key="1">
    <citation type="submission" date="2020-03" db="EMBL/GenBank/DDBJ databases">
        <title>Genomic Encyclopedia of Type Strains, Phase IV (KMG-IV): sequencing the most valuable type-strain genomes for metagenomic binning, comparative biology and taxonomic classification.</title>
        <authorList>
            <person name="Goeker M."/>
        </authorList>
    </citation>
    <scope>NUCLEOTIDE SEQUENCE [LARGE SCALE GENOMIC DNA]</scope>
    <source>
        <strain evidence="2 3">DSM 19867</strain>
    </source>
</reference>
<evidence type="ECO:0000313" key="2">
    <source>
        <dbReference type="EMBL" id="NIK88764.1"/>
    </source>
</evidence>
<evidence type="ECO:0000256" key="1">
    <source>
        <dbReference type="SAM" id="SignalP"/>
    </source>
</evidence>
<sequence>MKTYLLMAGMLAMTSAEAASCPRFNTHGPMRDVKGTVASVDRNEWGVSYVLVTDQETGCRVFAKVRESDGCKLGAEFRGTGHLRNEKAPRFDATFHDHLTEGKLCR</sequence>
<keyword evidence="3" id="KW-1185">Reference proteome</keyword>
<dbReference type="AlphaFoldDB" id="A0A846MYQ0"/>
<feature type="signal peptide" evidence="1">
    <location>
        <begin position="1"/>
        <end position="18"/>
    </location>
</feature>
<accession>A0A846MYQ0</accession>
<protein>
    <recommendedName>
        <fullName evidence="4">Lipoprotein</fullName>
    </recommendedName>
</protein>
<organism evidence="2 3">
    <name type="scientific">Rhizomicrobium palustre</name>
    <dbReference type="NCBI Taxonomy" id="189966"/>
    <lineage>
        <taxon>Bacteria</taxon>
        <taxon>Pseudomonadati</taxon>
        <taxon>Pseudomonadota</taxon>
        <taxon>Alphaproteobacteria</taxon>
        <taxon>Micropepsales</taxon>
        <taxon>Micropepsaceae</taxon>
        <taxon>Rhizomicrobium</taxon>
    </lineage>
</organism>
<keyword evidence="1" id="KW-0732">Signal</keyword>
<comment type="caution">
    <text evidence="2">The sequence shown here is derived from an EMBL/GenBank/DDBJ whole genome shotgun (WGS) entry which is preliminary data.</text>
</comment>
<name>A0A846MYQ0_9PROT</name>
<proteinExistence type="predicted"/>
<dbReference type="EMBL" id="JAASRM010000001">
    <property type="protein sequence ID" value="NIK88764.1"/>
    <property type="molecule type" value="Genomic_DNA"/>
</dbReference>
<evidence type="ECO:0008006" key="4">
    <source>
        <dbReference type="Google" id="ProtNLM"/>
    </source>
</evidence>
<gene>
    <name evidence="2" type="ORF">FHS83_002082</name>
</gene>
<evidence type="ECO:0000313" key="3">
    <source>
        <dbReference type="Proteomes" id="UP000570514"/>
    </source>
</evidence>
<feature type="chain" id="PRO_5032721052" description="Lipoprotein" evidence="1">
    <location>
        <begin position="19"/>
        <end position="106"/>
    </location>
</feature>
<dbReference type="RefSeq" id="WP_167082910.1">
    <property type="nucleotide sequence ID" value="NZ_BAAADC010000001.1"/>
</dbReference>
<dbReference type="Proteomes" id="UP000570514">
    <property type="component" value="Unassembled WGS sequence"/>
</dbReference>